<dbReference type="PANTHER" id="PTHR43877">
    <property type="entry name" value="AMINOALKYLPHOSPHONATE N-ACETYLTRANSFERASE-RELATED-RELATED"/>
    <property type="match status" value="1"/>
</dbReference>
<organism evidence="4 5">
    <name type="scientific">Sorangium atrum</name>
    <dbReference type="NCBI Taxonomy" id="2995308"/>
    <lineage>
        <taxon>Bacteria</taxon>
        <taxon>Pseudomonadati</taxon>
        <taxon>Myxococcota</taxon>
        <taxon>Polyangia</taxon>
        <taxon>Polyangiales</taxon>
        <taxon>Polyangiaceae</taxon>
        <taxon>Sorangium</taxon>
    </lineage>
</organism>
<evidence type="ECO:0000256" key="1">
    <source>
        <dbReference type="ARBA" id="ARBA00022679"/>
    </source>
</evidence>
<dbReference type="EMBL" id="JAQNDK010000005">
    <property type="protein sequence ID" value="MDC0684109.1"/>
    <property type="molecule type" value="Genomic_DNA"/>
</dbReference>
<evidence type="ECO:0000259" key="3">
    <source>
        <dbReference type="PROSITE" id="PS51186"/>
    </source>
</evidence>
<dbReference type="RefSeq" id="WP_272102237.1">
    <property type="nucleotide sequence ID" value="NZ_JAQNDK010000005.1"/>
</dbReference>
<evidence type="ECO:0000313" key="4">
    <source>
        <dbReference type="EMBL" id="MDC0684109.1"/>
    </source>
</evidence>
<keyword evidence="5" id="KW-1185">Reference proteome</keyword>
<dbReference type="SUPFAM" id="SSF55729">
    <property type="entry name" value="Acyl-CoA N-acyltransferases (Nat)"/>
    <property type="match status" value="1"/>
</dbReference>
<feature type="domain" description="N-acetyltransferase" evidence="3">
    <location>
        <begin position="22"/>
        <end position="181"/>
    </location>
</feature>
<dbReference type="InterPro" id="IPR050832">
    <property type="entry name" value="Bact_Acetyltransf"/>
</dbReference>
<dbReference type="PROSITE" id="PS51186">
    <property type="entry name" value="GNAT"/>
    <property type="match status" value="1"/>
</dbReference>
<dbReference type="Gene3D" id="3.40.630.30">
    <property type="match status" value="1"/>
</dbReference>
<sequence>MKLHERHAVHGALQEESQLPELHFRRSHPEDAARLQDIRRAAFAPVFASFRSILGDDLYELAQRRDDEAQEGLLTSLMAADSGWELYVAQSGDEVVGFVALRLAPETLVGEIGLNAVDPAQAGNGIGTAMYEFAAACLKQAGMKVATVGTGGDPSHAPARRAYRKAGFDIEIPSVWMYRKL</sequence>
<dbReference type="Proteomes" id="UP001217485">
    <property type="component" value="Unassembled WGS sequence"/>
</dbReference>
<dbReference type="InterPro" id="IPR000182">
    <property type="entry name" value="GNAT_dom"/>
</dbReference>
<reference evidence="4 5" key="1">
    <citation type="submission" date="2023-01" db="EMBL/GenBank/DDBJ databases">
        <title>Minimal conservation of predation-associated metabolite biosynthetic gene clusters underscores biosynthetic potential of Myxococcota including descriptions for ten novel species: Archangium lansinium sp. nov., Myxococcus landrumus sp. nov., Nannocystis bai.</title>
        <authorList>
            <person name="Ahearne A."/>
            <person name="Stevens C."/>
            <person name="Dowd S."/>
        </authorList>
    </citation>
    <scope>NUCLEOTIDE SEQUENCE [LARGE SCALE GENOMIC DNA]</scope>
    <source>
        <strain evidence="4 5">WIWO2</strain>
    </source>
</reference>
<name>A0ABT5CCD9_9BACT</name>
<accession>A0ABT5CCD9</accession>
<keyword evidence="2" id="KW-0012">Acyltransferase</keyword>
<dbReference type="Pfam" id="PF00583">
    <property type="entry name" value="Acetyltransf_1"/>
    <property type="match status" value="1"/>
</dbReference>
<evidence type="ECO:0000256" key="2">
    <source>
        <dbReference type="ARBA" id="ARBA00023315"/>
    </source>
</evidence>
<dbReference type="CDD" id="cd04301">
    <property type="entry name" value="NAT_SF"/>
    <property type="match status" value="1"/>
</dbReference>
<proteinExistence type="predicted"/>
<keyword evidence="1" id="KW-0808">Transferase</keyword>
<dbReference type="InterPro" id="IPR016181">
    <property type="entry name" value="Acyl_CoA_acyltransferase"/>
</dbReference>
<evidence type="ECO:0000313" key="5">
    <source>
        <dbReference type="Proteomes" id="UP001217485"/>
    </source>
</evidence>
<protein>
    <submittedName>
        <fullName evidence="4">GNAT family N-acetyltransferase</fullName>
    </submittedName>
</protein>
<comment type="caution">
    <text evidence="4">The sequence shown here is derived from an EMBL/GenBank/DDBJ whole genome shotgun (WGS) entry which is preliminary data.</text>
</comment>
<gene>
    <name evidence="4" type="ORF">POL72_40675</name>
</gene>